<feature type="non-terminal residue" evidence="1">
    <location>
        <position position="484"/>
    </location>
</feature>
<dbReference type="Gene3D" id="2.60.40.10">
    <property type="entry name" value="Immunoglobulins"/>
    <property type="match status" value="1"/>
</dbReference>
<sequence>MAAVVMIVVIVVVGGVGYVGIGALAGQGSNTVSTCQPATSPVCRSTGNLNNVVLFVAYQPGYGQSMIQLQQGQTLPATVSLSGGGVASSYTVHWGDGKVTTQSSPTFKHTYTGLGVFVMHATANVSGVTHQGPGYLYPVQVIPSIANSASGQYPVLTTTFSNGSVGPTVSRPWIQVGQGPISVSGSYSSLPTAPGYVAGAPSITSTGGTQVSSNATSTQARATYSFSSAGVYRITFVGPITTPSGSTMYQNYTWTVFVGAAGTSLGCAYCQGKQSVSPHPGSIDAYEIAPGGATSLDPAVDYETVGAEVMNNIFETLVNYNGTSTAGFVPVLANCVPGTQQCTNEYGNSLVTLVNNQPIYWTFVISGNASFYDPATHASWGVYPSDVMFSITRTLLWLQTPSQYVYNGWIIGQSLLPYGNPNWDGGLHAPWNNTPQNILGSMLVNDSQFCPSAAMTNAHGCITFKAAGSGSDWPFFLQLVGDAN</sequence>
<dbReference type="SUPFAM" id="SSF49299">
    <property type="entry name" value="PKD domain"/>
    <property type="match status" value="1"/>
</dbReference>
<dbReference type="CDD" id="cd00146">
    <property type="entry name" value="PKD"/>
    <property type="match status" value="1"/>
</dbReference>
<gene>
    <name evidence="1" type="ORF">B1B_10345</name>
</gene>
<accession>T1A8E3</accession>
<dbReference type="InterPro" id="IPR013783">
    <property type="entry name" value="Ig-like_fold"/>
</dbReference>
<evidence type="ECO:0000313" key="1">
    <source>
        <dbReference type="EMBL" id="EQD53282.1"/>
    </source>
</evidence>
<organism evidence="1">
    <name type="scientific">mine drainage metagenome</name>
    <dbReference type="NCBI Taxonomy" id="410659"/>
    <lineage>
        <taxon>unclassified sequences</taxon>
        <taxon>metagenomes</taxon>
        <taxon>ecological metagenomes</taxon>
    </lineage>
</organism>
<dbReference type="Gene3D" id="3.90.76.10">
    <property type="entry name" value="Dipeptide-binding Protein, Domain 1"/>
    <property type="match status" value="1"/>
</dbReference>
<dbReference type="SUPFAM" id="SSF53850">
    <property type="entry name" value="Periplasmic binding protein-like II"/>
    <property type="match status" value="1"/>
</dbReference>
<dbReference type="AlphaFoldDB" id="T1A8E3"/>
<reference evidence="1" key="2">
    <citation type="journal article" date="2014" name="ISME J.">
        <title>Microbial stratification in low pH oxic and suboxic macroscopic growths along an acid mine drainage.</title>
        <authorList>
            <person name="Mendez-Garcia C."/>
            <person name="Mesa V."/>
            <person name="Sprenger R.R."/>
            <person name="Richter M."/>
            <person name="Diez M.S."/>
            <person name="Solano J."/>
            <person name="Bargiela R."/>
            <person name="Golyshina O.V."/>
            <person name="Manteca A."/>
            <person name="Ramos J.L."/>
            <person name="Gallego J.R."/>
            <person name="Llorente I."/>
            <person name="Martins Dos Santos V.A."/>
            <person name="Jensen O.N."/>
            <person name="Pelaez A.I."/>
            <person name="Sanchez J."/>
            <person name="Ferrer M."/>
        </authorList>
    </citation>
    <scope>NUCLEOTIDE SEQUENCE</scope>
</reference>
<reference evidence="1" key="1">
    <citation type="submission" date="2013-08" db="EMBL/GenBank/DDBJ databases">
        <authorList>
            <person name="Mendez C."/>
            <person name="Richter M."/>
            <person name="Ferrer M."/>
            <person name="Sanchez J."/>
        </authorList>
    </citation>
    <scope>NUCLEOTIDE SEQUENCE</scope>
</reference>
<dbReference type="InterPro" id="IPR035986">
    <property type="entry name" value="PKD_dom_sf"/>
</dbReference>
<proteinExistence type="predicted"/>
<protein>
    <submittedName>
        <fullName evidence="1">Extracellular solute-binding protein</fullName>
    </submittedName>
</protein>
<comment type="caution">
    <text evidence="1">The sequence shown here is derived from an EMBL/GenBank/DDBJ whole genome shotgun (WGS) entry which is preliminary data.</text>
</comment>
<dbReference type="EMBL" id="AUZY01006780">
    <property type="protein sequence ID" value="EQD53282.1"/>
    <property type="molecule type" value="Genomic_DNA"/>
</dbReference>
<name>T1A8E3_9ZZZZ</name>